<proteinExistence type="predicted"/>
<keyword evidence="2" id="KW-1185">Reference proteome</keyword>
<evidence type="ECO:0000313" key="1">
    <source>
        <dbReference type="EMBL" id="KIX12724.1"/>
    </source>
</evidence>
<gene>
    <name evidence="1" type="ORF">X474_17580</name>
</gene>
<organism evidence="1 2">
    <name type="scientific">Dethiosulfatarculus sandiegensis</name>
    <dbReference type="NCBI Taxonomy" id="1429043"/>
    <lineage>
        <taxon>Bacteria</taxon>
        <taxon>Pseudomonadati</taxon>
        <taxon>Thermodesulfobacteriota</taxon>
        <taxon>Desulfarculia</taxon>
        <taxon>Desulfarculales</taxon>
        <taxon>Desulfarculaceae</taxon>
        <taxon>Dethiosulfatarculus</taxon>
    </lineage>
</organism>
<name>A0A0D2J3F2_9BACT</name>
<protein>
    <submittedName>
        <fullName evidence="1">Uncharacterized protein</fullName>
    </submittedName>
</protein>
<dbReference type="Proteomes" id="UP000032233">
    <property type="component" value="Unassembled WGS sequence"/>
</dbReference>
<evidence type="ECO:0000313" key="2">
    <source>
        <dbReference type="Proteomes" id="UP000032233"/>
    </source>
</evidence>
<accession>A0A0D2J3F2</accession>
<dbReference type="AlphaFoldDB" id="A0A0D2J3F2"/>
<sequence length="119" mass="13108">MFFGVLAFVIKGADPAQAACVHNKAHYSISVNFRRGNIGGNNWTIYVGEHQCCPGEGGKVYVRLMGAHAGKEIDNHECRVDVGAHGWVTVYQYGKHITVKSRYKDGSDRMECSFTIVGD</sequence>
<reference evidence="1 2" key="1">
    <citation type="submission" date="2013-11" db="EMBL/GenBank/DDBJ databases">
        <title>Metagenomic analysis of a methanogenic consortium involved in long chain n-alkane degradation.</title>
        <authorList>
            <person name="Davidova I.A."/>
            <person name="Callaghan A.V."/>
            <person name="Wawrik B."/>
            <person name="Pruitt S."/>
            <person name="Marks C."/>
            <person name="Duncan K.E."/>
            <person name="Suflita J.M."/>
        </authorList>
    </citation>
    <scope>NUCLEOTIDE SEQUENCE [LARGE SCALE GENOMIC DNA]</scope>
    <source>
        <strain evidence="1 2">SPR</strain>
    </source>
</reference>
<dbReference type="EMBL" id="AZAC01000024">
    <property type="protein sequence ID" value="KIX12724.1"/>
    <property type="molecule type" value="Genomic_DNA"/>
</dbReference>
<comment type="caution">
    <text evidence="1">The sequence shown here is derived from an EMBL/GenBank/DDBJ whole genome shotgun (WGS) entry which is preliminary data.</text>
</comment>
<dbReference type="InParanoid" id="A0A0D2J3F2"/>
<dbReference type="STRING" id="1429043.X474_17580"/>